<keyword evidence="1" id="KW-0472">Membrane</keyword>
<dbReference type="RefSeq" id="WP_054534653.1">
    <property type="nucleotide sequence ID" value="NZ_LGKP01000021.1"/>
</dbReference>
<dbReference type="STRING" id="70996.SE18_11770"/>
<accession>A0A0P6Y9M4</accession>
<keyword evidence="3" id="KW-1185">Reference proteome</keyword>
<sequence>MERARILRWRLEQQIERIRQTESDLQSRATARLVRPLIELHLPQFMQALGATQLEHCTEIPHAKIQADRYSVIVPIVVRDHLTSKVFQLQPLIGTFVLTIHGTTLEFRLVCKAVRYRNRFVGDAKTGEWLAPGEYVEEHRLALVEVDVAAPELAVKQLFDQAMRLIPEIRQWTKRAAKAQQCHHWYHVGRGVAFNLALLGYILALLFILIGSLLTMGSGFP</sequence>
<name>A0A0P6Y9M4_9CHLR</name>
<dbReference type="EMBL" id="LGKP01000021">
    <property type="protein sequence ID" value="KPL86665.1"/>
    <property type="molecule type" value="Genomic_DNA"/>
</dbReference>
<dbReference type="AlphaFoldDB" id="A0A0P6Y9M4"/>
<protein>
    <submittedName>
        <fullName evidence="2">Uncharacterized protein</fullName>
    </submittedName>
</protein>
<dbReference type="OrthoDB" id="9822610at2"/>
<keyword evidence="1" id="KW-0812">Transmembrane</keyword>
<dbReference type="Proteomes" id="UP000050277">
    <property type="component" value="Unassembled WGS sequence"/>
</dbReference>
<organism evidence="2 3">
    <name type="scientific">Herpetosiphon geysericola</name>
    <dbReference type="NCBI Taxonomy" id="70996"/>
    <lineage>
        <taxon>Bacteria</taxon>
        <taxon>Bacillati</taxon>
        <taxon>Chloroflexota</taxon>
        <taxon>Chloroflexia</taxon>
        <taxon>Herpetosiphonales</taxon>
        <taxon>Herpetosiphonaceae</taxon>
        <taxon>Herpetosiphon</taxon>
    </lineage>
</organism>
<evidence type="ECO:0000313" key="3">
    <source>
        <dbReference type="Proteomes" id="UP000050277"/>
    </source>
</evidence>
<comment type="caution">
    <text evidence="2">The sequence shown here is derived from an EMBL/GenBank/DDBJ whole genome shotgun (WGS) entry which is preliminary data.</text>
</comment>
<proteinExistence type="predicted"/>
<evidence type="ECO:0000256" key="1">
    <source>
        <dbReference type="SAM" id="Phobius"/>
    </source>
</evidence>
<gene>
    <name evidence="2" type="ORF">SE18_11770</name>
</gene>
<evidence type="ECO:0000313" key="2">
    <source>
        <dbReference type="EMBL" id="KPL86665.1"/>
    </source>
</evidence>
<reference evidence="2 3" key="1">
    <citation type="submission" date="2015-07" db="EMBL/GenBank/DDBJ databases">
        <title>Whole genome sequence of Herpetosiphon geysericola DSM 7119.</title>
        <authorList>
            <person name="Hemp J."/>
            <person name="Ward L.M."/>
            <person name="Pace L.A."/>
            <person name="Fischer W.W."/>
        </authorList>
    </citation>
    <scope>NUCLEOTIDE SEQUENCE [LARGE SCALE GENOMIC DNA]</scope>
    <source>
        <strain evidence="2 3">DSM 7119</strain>
    </source>
</reference>
<keyword evidence="1" id="KW-1133">Transmembrane helix</keyword>
<feature type="transmembrane region" description="Helical" evidence="1">
    <location>
        <begin position="192"/>
        <end position="214"/>
    </location>
</feature>